<dbReference type="EMBL" id="FXZK01000001">
    <property type="protein sequence ID" value="SMY06186.1"/>
    <property type="molecule type" value="Genomic_DNA"/>
</dbReference>
<gene>
    <name evidence="4" type="primary">ygbM_1</name>
    <name evidence="4" type="ORF">LOM8899_00308</name>
</gene>
<dbReference type="Pfam" id="PF01261">
    <property type="entry name" value="AP_endonuc_2"/>
    <property type="match status" value="1"/>
</dbReference>
<dbReference type="InterPro" id="IPR013022">
    <property type="entry name" value="Xyl_isomerase-like_TIM-brl"/>
</dbReference>
<dbReference type="PANTHER" id="PTHR43489">
    <property type="entry name" value="ISOMERASE"/>
    <property type="match status" value="1"/>
</dbReference>
<dbReference type="PIRSF" id="PIRSF006241">
    <property type="entry name" value="HyI"/>
    <property type="match status" value="1"/>
</dbReference>
<feature type="active site" description="Proton donor/acceptor" evidence="2">
    <location>
        <position position="137"/>
    </location>
</feature>
<dbReference type="EC" id="5.3.1.22" evidence="4"/>
<feature type="domain" description="Xylose isomerase-like TIM barrel" evidence="3">
    <location>
        <begin position="21"/>
        <end position="248"/>
    </location>
</feature>
<evidence type="ECO:0000313" key="4">
    <source>
        <dbReference type="EMBL" id="SMY06186.1"/>
    </source>
</evidence>
<dbReference type="OrthoDB" id="9786584at2"/>
<proteinExistence type="predicted"/>
<dbReference type="PANTHER" id="PTHR43489:SF6">
    <property type="entry name" value="HYDROXYPYRUVATE ISOMERASE-RELATED"/>
    <property type="match status" value="1"/>
</dbReference>
<reference evidence="4 5" key="1">
    <citation type="submission" date="2017-05" db="EMBL/GenBank/DDBJ databases">
        <authorList>
            <person name="Song R."/>
            <person name="Chenine A.L."/>
            <person name="Ruprecht R.M."/>
        </authorList>
    </citation>
    <scope>NUCLEOTIDE SEQUENCE [LARGE SCALE GENOMIC DNA]</scope>
    <source>
        <strain evidence="4 5">CECT 8899</strain>
    </source>
</reference>
<evidence type="ECO:0000259" key="3">
    <source>
        <dbReference type="Pfam" id="PF01261"/>
    </source>
</evidence>
<dbReference type="Proteomes" id="UP000201613">
    <property type="component" value="Unassembled WGS sequence"/>
</dbReference>
<dbReference type="Gene3D" id="3.20.20.150">
    <property type="entry name" value="Divalent-metal-dependent TIM barrel enzymes"/>
    <property type="match status" value="1"/>
</dbReference>
<dbReference type="RefSeq" id="WP_093990390.1">
    <property type="nucleotide sequence ID" value="NZ_FXZK01000001.1"/>
</dbReference>
<dbReference type="GO" id="GO:0008903">
    <property type="term" value="F:hydroxypyruvate isomerase activity"/>
    <property type="evidence" value="ECO:0007669"/>
    <property type="project" value="UniProtKB-EC"/>
</dbReference>
<evidence type="ECO:0000256" key="1">
    <source>
        <dbReference type="ARBA" id="ARBA00023235"/>
    </source>
</evidence>
<dbReference type="GO" id="GO:0046487">
    <property type="term" value="P:glyoxylate metabolic process"/>
    <property type="evidence" value="ECO:0007669"/>
    <property type="project" value="TreeGrafter"/>
</dbReference>
<dbReference type="InterPro" id="IPR026040">
    <property type="entry name" value="HyI-like"/>
</dbReference>
<keyword evidence="5" id="KW-1185">Reference proteome</keyword>
<dbReference type="InterPro" id="IPR036237">
    <property type="entry name" value="Xyl_isomerase-like_sf"/>
</dbReference>
<keyword evidence="4" id="KW-0670">Pyruvate</keyword>
<feature type="active site" description="Proton donor/acceptor" evidence="2">
    <location>
        <position position="234"/>
    </location>
</feature>
<keyword evidence="1 4" id="KW-0413">Isomerase</keyword>
<dbReference type="InterPro" id="IPR050417">
    <property type="entry name" value="Sugar_Epim/Isomerase"/>
</dbReference>
<dbReference type="SUPFAM" id="SSF51658">
    <property type="entry name" value="Xylose isomerase-like"/>
    <property type="match status" value="1"/>
</dbReference>
<sequence>MPKFAANLTTMFTEAPLLDRFNAARRAGFDAVEVLFPYEHAARELADRLIGNDLKLVLINGPPPNYTERPRGFAAVPGGSALFQQDLVRAVRYAKALDATHLHLMAGVAEGADARDTMIANLKWAAAEAPGQSLTIEPINPISMPGYFLNDFDLAMDILDAVDAPNVGLQFDAFHAHKITGDVFGTWSNVRHRVVHVQVAGLPDRHEPVKGEVDYPKFFKLLDDDGYEGWVSGEYHPAKRTEDGLKWIS</sequence>
<accession>A0A238LB37</accession>
<evidence type="ECO:0000256" key="2">
    <source>
        <dbReference type="PIRSR" id="PIRSR006241-50"/>
    </source>
</evidence>
<organism evidence="4 5">
    <name type="scientific">Flavimaricola marinus</name>
    <dbReference type="NCBI Taxonomy" id="1819565"/>
    <lineage>
        <taxon>Bacteria</taxon>
        <taxon>Pseudomonadati</taxon>
        <taxon>Pseudomonadota</taxon>
        <taxon>Alphaproteobacteria</taxon>
        <taxon>Rhodobacterales</taxon>
        <taxon>Paracoccaceae</taxon>
        <taxon>Flavimaricola</taxon>
    </lineage>
</organism>
<dbReference type="AlphaFoldDB" id="A0A238LB37"/>
<name>A0A238LB37_9RHOB</name>
<protein>
    <submittedName>
        <fullName evidence="4">Putative hydroxypyruvate isomerase YgbM</fullName>
        <ecNumber evidence="4">5.3.1.22</ecNumber>
    </submittedName>
</protein>
<evidence type="ECO:0000313" key="5">
    <source>
        <dbReference type="Proteomes" id="UP000201613"/>
    </source>
</evidence>